<sequence length="371" mass="42371">MTPEERLASLKERGIPTLKEASLEDWQNWRWQLKARIRHPQALGLKGLEKVIQAYPLLVTPYYLSLIRDWQGDDPIKIQALPDQRELEDFGLEDPDPLAEERLSPVARLIHRYPDRVLILTTNHCATYCRHCNRKRLWRRPLELTPDQLKGALTYISSHPEIREVILSGGDPLLLPSRRLETILASLRRIPHIEIIRIGTRIPVTLPMRVDSELLEVLKKYRPLWILTHFNHPREITAEAALACQKLLEAGLPVLNQTVLLKGVNDSETIMKDLLQGLTRIAVKPYYLFQCDPVLGVGHLRTSVFTGLKIIKALRGYLGGIAIPTFVVDLPGGRGKVPLEPDYLLAKKGNKLTFENFRGEKVIYQDPDSKE</sequence>
<dbReference type="InterPro" id="IPR013785">
    <property type="entry name" value="Aldolase_TIM"/>
</dbReference>
<comment type="cofactor">
    <cofactor evidence="1 12">
        <name>pyridoxal 5'-phosphate</name>
        <dbReference type="ChEBI" id="CHEBI:597326"/>
    </cofactor>
</comment>
<evidence type="ECO:0000256" key="9">
    <source>
        <dbReference type="ARBA" id="ARBA00023014"/>
    </source>
</evidence>
<dbReference type="PANTHER" id="PTHR30538:SF1">
    <property type="entry name" value="L-LYSINE 2,3-AMINOMUTASE"/>
    <property type="match status" value="1"/>
</dbReference>
<dbReference type="InterPro" id="IPR025895">
    <property type="entry name" value="LAM_C_dom"/>
</dbReference>
<evidence type="ECO:0000256" key="2">
    <source>
        <dbReference type="ARBA" id="ARBA00001966"/>
    </source>
</evidence>
<dbReference type="PROSITE" id="PS51918">
    <property type="entry name" value="RADICAL_SAM"/>
    <property type="match status" value="1"/>
</dbReference>
<evidence type="ECO:0000256" key="5">
    <source>
        <dbReference type="ARBA" id="ARBA00022691"/>
    </source>
</evidence>
<feature type="binding site" evidence="11">
    <location>
        <position position="125"/>
    </location>
    <ligand>
        <name>[4Fe-4S] cluster</name>
        <dbReference type="ChEBI" id="CHEBI:49883"/>
        <note>4Fe-4S-S-AdoMet</note>
    </ligand>
</feature>
<evidence type="ECO:0000256" key="7">
    <source>
        <dbReference type="ARBA" id="ARBA00022898"/>
    </source>
</evidence>
<dbReference type="EMBL" id="CP048877">
    <property type="protein sequence ID" value="QIJ72457.1"/>
    <property type="molecule type" value="Genomic_DNA"/>
</dbReference>
<evidence type="ECO:0000256" key="1">
    <source>
        <dbReference type="ARBA" id="ARBA00001933"/>
    </source>
</evidence>
<evidence type="ECO:0000256" key="8">
    <source>
        <dbReference type="ARBA" id="ARBA00023004"/>
    </source>
</evidence>
<dbReference type="InterPro" id="IPR058240">
    <property type="entry name" value="rSAM_sf"/>
</dbReference>
<keyword evidence="7 12" id="KW-0663">Pyridoxal phosphate</keyword>
<keyword evidence="4 11" id="KW-0004">4Fe-4S</keyword>
<evidence type="ECO:0000256" key="6">
    <source>
        <dbReference type="ARBA" id="ARBA00022723"/>
    </source>
</evidence>
<dbReference type="Pfam" id="PF12544">
    <property type="entry name" value="LAM_C"/>
    <property type="match status" value="1"/>
</dbReference>
<dbReference type="PIRSF" id="PIRSF004911">
    <property type="entry name" value="DUF160"/>
    <property type="match status" value="1"/>
</dbReference>
<dbReference type="NCBIfam" id="TIGR00238">
    <property type="entry name" value="KamA family radical SAM protein"/>
    <property type="match status" value="1"/>
</dbReference>
<protein>
    <submittedName>
        <fullName evidence="13">KamA family radical SAM protein</fullName>
    </submittedName>
</protein>
<keyword evidence="14" id="KW-1185">Reference proteome</keyword>
<dbReference type="CDD" id="cd01335">
    <property type="entry name" value="Radical_SAM"/>
    <property type="match status" value="1"/>
</dbReference>
<keyword evidence="8" id="KW-0408">Iron</keyword>
<dbReference type="SFLD" id="SFLDS00029">
    <property type="entry name" value="Radical_SAM"/>
    <property type="match status" value="1"/>
</dbReference>
<comment type="similarity">
    <text evidence="3">Belongs to the radical SAM superfamily. KamA family.</text>
</comment>
<keyword evidence="6 11" id="KW-0479">Metal-binding</keyword>
<keyword evidence="9 11" id="KW-0411">Iron-sulfur</keyword>
<evidence type="ECO:0000313" key="13">
    <source>
        <dbReference type="EMBL" id="QIJ72457.1"/>
    </source>
</evidence>
<dbReference type="GO" id="GO:0051539">
    <property type="term" value="F:4 iron, 4 sulfur cluster binding"/>
    <property type="evidence" value="ECO:0007669"/>
    <property type="project" value="UniProtKB-KW"/>
</dbReference>
<dbReference type="AlphaFoldDB" id="A0A6G7PXZ7"/>
<evidence type="ECO:0000256" key="12">
    <source>
        <dbReference type="PIRSR" id="PIRSR603739-50"/>
    </source>
</evidence>
<feature type="binding site" evidence="11">
    <location>
        <position position="129"/>
    </location>
    <ligand>
        <name>[4Fe-4S] cluster</name>
        <dbReference type="ChEBI" id="CHEBI:49883"/>
        <note>4Fe-4S-S-AdoMet</note>
    </ligand>
</feature>
<feature type="binding site" evidence="11">
    <location>
        <position position="132"/>
    </location>
    <ligand>
        <name>[4Fe-4S] cluster</name>
        <dbReference type="ChEBI" id="CHEBI:49883"/>
        <note>4Fe-4S-S-AdoMet</note>
    </ligand>
</feature>
<name>A0A6G7PXZ7_9BACT</name>
<evidence type="ECO:0000256" key="4">
    <source>
        <dbReference type="ARBA" id="ARBA00022485"/>
    </source>
</evidence>
<evidence type="ECO:0000256" key="3">
    <source>
        <dbReference type="ARBA" id="ARBA00008703"/>
    </source>
</evidence>
<dbReference type="RefSeq" id="WP_166032674.1">
    <property type="nucleotide sequence ID" value="NZ_CP048877.1"/>
</dbReference>
<dbReference type="Pfam" id="PF04055">
    <property type="entry name" value="Radical_SAM"/>
    <property type="match status" value="1"/>
</dbReference>
<feature type="modified residue" description="N6-(pyridoxal phosphate)lysine" evidence="12">
    <location>
        <position position="336"/>
    </location>
</feature>
<evidence type="ECO:0000256" key="11">
    <source>
        <dbReference type="PIRSR" id="PIRSR004911-1"/>
    </source>
</evidence>
<dbReference type="GO" id="GO:0046872">
    <property type="term" value="F:metal ion binding"/>
    <property type="evidence" value="ECO:0007669"/>
    <property type="project" value="UniProtKB-KW"/>
</dbReference>
<evidence type="ECO:0000256" key="10">
    <source>
        <dbReference type="ARBA" id="ARBA00023235"/>
    </source>
</evidence>
<dbReference type="PANTHER" id="PTHR30538">
    <property type="entry name" value="LYSINE 2,3-AMINOMUTASE-RELATED"/>
    <property type="match status" value="1"/>
</dbReference>
<proteinExistence type="inferred from homology"/>
<comment type="cofactor">
    <cofactor evidence="2">
        <name>[4Fe-4S] cluster</name>
        <dbReference type="ChEBI" id="CHEBI:49883"/>
    </cofactor>
</comment>
<reference evidence="13 14" key="1">
    <citation type="submission" date="2020-02" db="EMBL/GenBank/DDBJ databases">
        <title>Genome analysis of Thermosulfuriphilus ammonigenes ST65T, an anaerobic thermophilic chemolithoautotrophic bacterium isolated from a deep-sea hydrothermal vent.</title>
        <authorList>
            <person name="Slobodkina G."/>
            <person name="Allioux M."/>
            <person name="Merkel A."/>
            <person name="Alain K."/>
            <person name="Jebbar M."/>
            <person name="Slobodkin A."/>
        </authorList>
    </citation>
    <scope>NUCLEOTIDE SEQUENCE [LARGE SCALE GENOMIC DNA]</scope>
    <source>
        <strain evidence="13 14">ST65</strain>
    </source>
</reference>
<keyword evidence="5" id="KW-0949">S-adenosyl-L-methionine</keyword>
<dbReference type="Proteomes" id="UP000502179">
    <property type="component" value="Chromosome"/>
</dbReference>
<dbReference type="Gene3D" id="3.20.20.70">
    <property type="entry name" value="Aldolase class I"/>
    <property type="match status" value="1"/>
</dbReference>
<dbReference type="GO" id="GO:0016853">
    <property type="term" value="F:isomerase activity"/>
    <property type="evidence" value="ECO:0007669"/>
    <property type="project" value="UniProtKB-KW"/>
</dbReference>
<dbReference type="SFLD" id="SFLDG01070">
    <property type="entry name" value="PLP-dependent"/>
    <property type="match status" value="1"/>
</dbReference>
<dbReference type="InterPro" id="IPR007197">
    <property type="entry name" value="rSAM"/>
</dbReference>
<keyword evidence="10" id="KW-0413">Isomerase</keyword>
<dbReference type="Gene3D" id="6.10.140.1170">
    <property type="match status" value="1"/>
</dbReference>
<accession>A0A6G7PXZ7</accession>
<gene>
    <name evidence="13" type="ORF">G4V39_09320</name>
</gene>
<dbReference type="SUPFAM" id="SSF102114">
    <property type="entry name" value="Radical SAM enzymes"/>
    <property type="match status" value="1"/>
</dbReference>
<evidence type="ECO:0000313" key="14">
    <source>
        <dbReference type="Proteomes" id="UP000502179"/>
    </source>
</evidence>
<organism evidence="13 14">
    <name type="scientific">Thermosulfuriphilus ammonigenes</name>
    <dbReference type="NCBI Taxonomy" id="1936021"/>
    <lineage>
        <taxon>Bacteria</taxon>
        <taxon>Pseudomonadati</taxon>
        <taxon>Thermodesulfobacteriota</taxon>
        <taxon>Thermodesulfobacteria</taxon>
        <taxon>Thermodesulfobacteriales</taxon>
        <taxon>Thermodesulfobacteriaceae</taxon>
        <taxon>Thermosulfuriphilus</taxon>
    </lineage>
</organism>
<dbReference type="KEGG" id="tav:G4V39_09320"/>
<dbReference type="InterPro" id="IPR003739">
    <property type="entry name" value="Lys_aminomutase/Glu_NH3_mut"/>
</dbReference>